<dbReference type="Pfam" id="PF00364">
    <property type="entry name" value="Biotin_lipoyl"/>
    <property type="match status" value="1"/>
</dbReference>
<keyword evidence="4" id="KW-1185">Reference proteome</keyword>
<dbReference type="Gene3D" id="2.40.50.100">
    <property type="match status" value="1"/>
</dbReference>
<accession>A0ABM5ZXN2</accession>
<reference evidence="3 4" key="1">
    <citation type="submission" date="2016-03" db="EMBL/GenBank/DDBJ databases">
        <title>Genome sequencing of Psychrobacter alimentarius PAMC 27889.</title>
        <authorList>
            <person name="Lee J."/>
            <person name="Kim O.-S."/>
        </authorList>
    </citation>
    <scope>NUCLEOTIDE SEQUENCE [LARGE SCALE GENOMIC DNA]</scope>
    <source>
        <strain evidence="3 4">PAMC 27889</strain>
    </source>
</reference>
<organism evidence="3 4">
    <name type="scientific">Psychrobacter alimentarius</name>
    <dbReference type="NCBI Taxonomy" id="261164"/>
    <lineage>
        <taxon>Bacteria</taxon>
        <taxon>Pseudomonadati</taxon>
        <taxon>Pseudomonadota</taxon>
        <taxon>Gammaproteobacteria</taxon>
        <taxon>Moraxellales</taxon>
        <taxon>Moraxellaceae</taxon>
        <taxon>Psychrobacter</taxon>
    </lineage>
</organism>
<dbReference type="EMBL" id="CP014945">
    <property type="protein sequence ID" value="AMT96874.1"/>
    <property type="molecule type" value="Genomic_DNA"/>
</dbReference>
<evidence type="ECO:0000256" key="1">
    <source>
        <dbReference type="ARBA" id="ARBA00023267"/>
    </source>
</evidence>
<dbReference type="PANTHER" id="PTHR45266">
    <property type="entry name" value="OXALOACETATE DECARBOXYLASE ALPHA CHAIN"/>
    <property type="match status" value="1"/>
</dbReference>
<evidence type="ECO:0000259" key="2">
    <source>
        <dbReference type="Pfam" id="PF00364"/>
    </source>
</evidence>
<evidence type="ECO:0000313" key="3">
    <source>
        <dbReference type="EMBL" id="AMT96874.1"/>
    </source>
</evidence>
<dbReference type="CDD" id="cd06850">
    <property type="entry name" value="biotinyl_domain"/>
    <property type="match status" value="1"/>
</dbReference>
<dbReference type="InterPro" id="IPR000089">
    <property type="entry name" value="Biotin_lipoyl"/>
</dbReference>
<name>A0ABM5ZXN2_9GAMM</name>
<dbReference type="InterPro" id="IPR011053">
    <property type="entry name" value="Single_hybrid_motif"/>
</dbReference>
<dbReference type="SUPFAM" id="SSF51230">
    <property type="entry name" value="Single hybrid motif"/>
    <property type="match status" value="1"/>
</dbReference>
<proteinExistence type="predicted"/>
<dbReference type="InterPro" id="IPR050709">
    <property type="entry name" value="Biotin_Carboxyl_Carrier/Decarb"/>
</dbReference>
<feature type="domain" description="Lipoyl-binding" evidence="2">
    <location>
        <begin position="67"/>
        <end position="135"/>
    </location>
</feature>
<dbReference type="Proteomes" id="UP000076104">
    <property type="component" value="Chromosome"/>
</dbReference>
<dbReference type="PANTHER" id="PTHR45266:SF3">
    <property type="entry name" value="OXALOACETATE DECARBOXYLASE ALPHA CHAIN"/>
    <property type="match status" value="1"/>
</dbReference>
<evidence type="ECO:0000313" key="4">
    <source>
        <dbReference type="Proteomes" id="UP000076104"/>
    </source>
</evidence>
<keyword evidence="1" id="KW-0092">Biotin</keyword>
<gene>
    <name evidence="3" type="ORF">A3K91_1268</name>
</gene>
<sequence length="139" mass="15360">MDIEQIARVVKLVERSQLHEITIANNGQSIKVVNNIDSQNSANPLEAMPTQELEQKDSKPLQVCATHVGKVYLSEDDTTDQLVNEGDSIEKGQTICFIEELTRLLPVISDKTGIIDTILVKNGQNIEYGQPILKLTSST</sequence>
<protein>
    <submittedName>
        <fullName evidence="3">Carboxylesterase</fullName>
    </submittedName>
</protein>